<feature type="transmembrane region" description="Helical" evidence="9">
    <location>
        <begin position="204"/>
        <end position="224"/>
    </location>
</feature>
<dbReference type="NCBIfam" id="TIGR03173">
    <property type="entry name" value="pbuX"/>
    <property type="match status" value="1"/>
</dbReference>
<dbReference type="NCBIfam" id="NF037981">
    <property type="entry name" value="NCS2_1"/>
    <property type="match status" value="1"/>
</dbReference>
<feature type="transmembrane region" description="Helical" evidence="9">
    <location>
        <begin position="359"/>
        <end position="380"/>
    </location>
</feature>
<feature type="transmembrane region" description="Helical" evidence="9">
    <location>
        <begin position="117"/>
        <end position="137"/>
    </location>
</feature>
<evidence type="ECO:0000256" key="5">
    <source>
        <dbReference type="ARBA" id="ARBA00022692"/>
    </source>
</evidence>
<dbReference type="RefSeq" id="WP_408788894.1">
    <property type="nucleotide sequence ID" value="NZ_JBGWTT010000002.1"/>
</dbReference>
<evidence type="ECO:0000256" key="7">
    <source>
        <dbReference type="ARBA" id="ARBA00023136"/>
    </source>
</evidence>
<evidence type="ECO:0000256" key="8">
    <source>
        <dbReference type="SAM" id="MobiDB-lite"/>
    </source>
</evidence>
<evidence type="ECO:0000256" key="1">
    <source>
        <dbReference type="ARBA" id="ARBA00004651"/>
    </source>
</evidence>
<comment type="similarity">
    <text evidence="2">Belongs to the nucleobase:cation symporter-2 (NCS2) (TC 2.A.40) family.</text>
</comment>
<sequence>MNQNQTQPPGAAKGRAIDEVERLLPPGQLFTLGLQHVLVMYAGAVAVPLVIGGSLGLPKDQISYLISSDLFCCGIVTLLQCLGIGRFAGIRLPVIMSVTFAAVMPMLAIGANPALGLTGIFGATIAAGILSTLLVPLIGRLMPLFPTVVTGVVITSIGISIMQVGIDWMAGGKGNPEYGSLRYIGTSFLVLAFILLVTRFTKGFFSNISVLLGIIFGFGVAIAMGEVSLDGLGEAAWFAPIVPFAFGWPTFDPISIATLTVIMLITFIESMGMFLALGDIVGHPASRGDIVRGLRVDGIGTIIGGIFNSFPHTSFSQNIGLVSVTGVSSRWVCVMSGGILLAFGLVPKMSVLVASIPPFVLGGAGIVMFGMVLATGIRILARADYNSNRHNLYIVAISLGIGMIPTVSGHFFQHFPAALQPLFHSGILLATLSSVLLNLFFNGYQPDLRHQPRPLLVGPVRPPAQPQPGKTAP</sequence>
<keyword evidence="3" id="KW-0813">Transport</keyword>
<name>A0AAD3UBU6_AERHY</name>
<feature type="transmembrane region" description="Helical" evidence="9">
    <location>
        <begin position="418"/>
        <end position="441"/>
    </location>
</feature>
<comment type="caution">
    <text evidence="10">The sequence shown here is derived from an EMBL/GenBank/DDBJ whole genome shotgun (WGS) entry which is preliminary data.</text>
</comment>
<feature type="region of interest" description="Disordered" evidence="8">
    <location>
        <begin position="454"/>
        <end position="473"/>
    </location>
</feature>
<reference evidence="10" key="1">
    <citation type="journal article" date="2018" name="Genome Biol.">
        <title>SKESA: strategic k-mer extension for scrupulous assemblies.</title>
        <authorList>
            <person name="Souvorov A."/>
            <person name="Agarwala R."/>
            <person name="Lipman D.J."/>
        </authorList>
    </citation>
    <scope>NUCLEOTIDE SEQUENCE</scope>
    <source>
        <strain evidence="10">OLC2673_Aeromonas</strain>
    </source>
</reference>
<dbReference type="GO" id="GO:0042907">
    <property type="term" value="F:xanthine transmembrane transporter activity"/>
    <property type="evidence" value="ECO:0007669"/>
    <property type="project" value="TreeGrafter"/>
</dbReference>
<evidence type="ECO:0000256" key="6">
    <source>
        <dbReference type="ARBA" id="ARBA00022989"/>
    </source>
</evidence>
<evidence type="ECO:0000256" key="2">
    <source>
        <dbReference type="ARBA" id="ARBA00008821"/>
    </source>
</evidence>
<feature type="transmembrane region" description="Helical" evidence="9">
    <location>
        <begin position="254"/>
        <end position="277"/>
    </location>
</feature>
<feature type="transmembrane region" description="Helical" evidence="9">
    <location>
        <begin position="62"/>
        <end position="85"/>
    </location>
</feature>
<reference evidence="10" key="2">
    <citation type="submission" date="2020-01" db="EMBL/GenBank/DDBJ databases">
        <authorList>
            <consortium name="NCBI Pathogen Detection Project"/>
        </authorList>
    </citation>
    <scope>NUCLEOTIDE SEQUENCE</scope>
    <source>
        <strain evidence="10">OLC2673_Aeromonas</strain>
    </source>
</reference>
<organism evidence="10 11">
    <name type="scientific">Aeromonas hydrophila</name>
    <dbReference type="NCBI Taxonomy" id="644"/>
    <lineage>
        <taxon>Bacteria</taxon>
        <taxon>Pseudomonadati</taxon>
        <taxon>Pseudomonadota</taxon>
        <taxon>Gammaproteobacteria</taxon>
        <taxon>Aeromonadales</taxon>
        <taxon>Aeromonadaceae</taxon>
        <taxon>Aeromonas</taxon>
    </lineage>
</organism>
<dbReference type="Pfam" id="PF00860">
    <property type="entry name" value="Xan_ur_permease"/>
    <property type="match status" value="1"/>
</dbReference>
<keyword evidence="6 9" id="KW-1133">Transmembrane helix</keyword>
<dbReference type="NCBIfam" id="TIGR00801">
    <property type="entry name" value="ncs2"/>
    <property type="match status" value="1"/>
</dbReference>
<evidence type="ECO:0000256" key="4">
    <source>
        <dbReference type="ARBA" id="ARBA00022475"/>
    </source>
</evidence>
<feature type="transmembrane region" description="Helical" evidence="9">
    <location>
        <begin position="92"/>
        <end position="111"/>
    </location>
</feature>
<dbReference type="InterPro" id="IPR006042">
    <property type="entry name" value="Xan_ur_permease"/>
</dbReference>
<keyword evidence="7 9" id="KW-0472">Membrane</keyword>
<comment type="subcellular location">
    <subcellularLocation>
        <location evidence="1">Cell membrane</location>
        <topology evidence="1">Multi-pass membrane protein</topology>
    </subcellularLocation>
</comment>
<keyword evidence="5 9" id="KW-0812">Transmembrane</keyword>
<dbReference type="AlphaFoldDB" id="A0AAD3UBU6"/>
<feature type="transmembrane region" description="Helical" evidence="9">
    <location>
        <begin position="38"/>
        <end position="56"/>
    </location>
</feature>
<dbReference type="PANTHER" id="PTHR42810">
    <property type="entry name" value="PURINE PERMEASE C1399.01C-RELATED"/>
    <property type="match status" value="1"/>
</dbReference>
<keyword evidence="4" id="KW-1003">Cell membrane</keyword>
<evidence type="ECO:0000313" key="11">
    <source>
        <dbReference type="Proteomes" id="UP000859505"/>
    </source>
</evidence>
<gene>
    <name evidence="10" type="ORF">JAJ28_002616</name>
</gene>
<dbReference type="Proteomes" id="UP000859505">
    <property type="component" value="Unassembled WGS sequence"/>
</dbReference>
<proteinExistence type="inferred from homology"/>
<protein>
    <submittedName>
        <fullName evidence="10">Purine permease</fullName>
    </submittedName>
</protein>
<evidence type="ECO:0000256" key="3">
    <source>
        <dbReference type="ARBA" id="ARBA00022448"/>
    </source>
</evidence>
<feature type="transmembrane region" description="Helical" evidence="9">
    <location>
        <begin position="144"/>
        <end position="166"/>
    </location>
</feature>
<dbReference type="InterPro" id="IPR006043">
    <property type="entry name" value="NCS2"/>
</dbReference>
<evidence type="ECO:0000313" key="10">
    <source>
        <dbReference type="EMBL" id="HAT6344868.1"/>
    </source>
</evidence>
<feature type="transmembrane region" description="Helical" evidence="9">
    <location>
        <begin position="392"/>
        <end position="412"/>
    </location>
</feature>
<dbReference type="PANTHER" id="PTHR42810:SF4">
    <property type="entry name" value="URIC ACID TRANSPORTER UACT"/>
    <property type="match status" value="1"/>
</dbReference>
<dbReference type="EMBL" id="DACTUL010000020">
    <property type="protein sequence ID" value="HAT6344868.1"/>
    <property type="molecule type" value="Genomic_DNA"/>
</dbReference>
<dbReference type="GO" id="GO:0005886">
    <property type="term" value="C:plasma membrane"/>
    <property type="evidence" value="ECO:0007669"/>
    <property type="project" value="UniProtKB-SubCell"/>
</dbReference>
<dbReference type="PROSITE" id="PS01116">
    <property type="entry name" value="XANTH_URACIL_PERMASE"/>
    <property type="match status" value="1"/>
</dbReference>
<evidence type="ECO:0000256" key="9">
    <source>
        <dbReference type="SAM" id="Phobius"/>
    </source>
</evidence>
<accession>A0AAD3UBU6</accession>
<feature type="transmembrane region" description="Helical" evidence="9">
    <location>
        <begin position="178"/>
        <end position="197"/>
    </location>
</feature>
<dbReference type="InterPro" id="IPR017588">
    <property type="entry name" value="UacT-like"/>
</dbReference>
<feature type="transmembrane region" description="Helical" evidence="9">
    <location>
        <begin position="331"/>
        <end position="353"/>
    </location>
</feature>